<dbReference type="OrthoDB" id="5866796at2759"/>
<protein>
    <submittedName>
        <fullName evidence="4">DUF1524 domain-containing protein</fullName>
    </submittedName>
</protein>
<accession>A0A0N4US16</accession>
<gene>
    <name evidence="1" type="ORF">DME_LOCUS4246</name>
</gene>
<dbReference type="AlphaFoldDB" id="A0A0N4US16"/>
<sequence length="196" mass="22406">MGIQEGPNVNADDEALKPFRRSITKQSISSEMAMERINRKIKQQFWIMLGTPKKSEDMDFNVEKVEIMHYLPHHGVLTPDKSTTNLRIVYDASAYLQGKKSLNEVLYRGPNDEFNERIAEYDQPKTIKNNFLGINWIGFQINSSTFMEPEQDTQESASFLIYTKSRIAPIKGIFTPRLKFVFAVLVSGGVGYSLCQ</sequence>
<name>A0A0N4US16_DRAME</name>
<proteinExistence type="predicted"/>
<dbReference type="EMBL" id="UYYG01000465">
    <property type="protein sequence ID" value="VDN54273.1"/>
    <property type="molecule type" value="Genomic_DNA"/>
</dbReference>
<dbReference type="Proteomes" id="UP000038040">
    <property type="component" value="Unplaced"/>
</dbReference>
<keyword evidence="3" id="KW-1185">Reference proteome</keyword>
<evidence type="ECO:0000313" key="1">
    <source>
        <dbReference type="EMBL" id="VDN54273.1"/>
    </source>
</evidence>
<reference evidence="4" key="1">
    <citation type="submission" date="2017-02" db="UniProtKB">
        <authorList>
            <consortium name="WormBaseParasite"/>
        </authorList>
    </citation>
    <scope>IDENTIFICATION</scope>
</reference>
<dbReference type="WBParaSite" id="DME_0001084801-mRNA-1">
    <property type="protein sequence ID" value="DME_0001084801-mRNA-1"/>
    <property type="gene ID" value="DME_0001084801"/>
</dbReference>
<organism evidence="2 4">
    <name type="scientific">Dracunculus medinensis</name>
    <name type="common">Guinea worm</name>
    <dbReference type="NCBI Taxonomy" id="318479"/>
    <lineage>
        <taxon>Eukaryota</taxon>
        <taxon>Metazoa</taxon>
        <taxon>Ecdysozoa</taxon>
        <taxon>Nematoda</taxon>
        <taxon>Chromadorea</taxon>
        <taxon>Rhabditida</taxon>
        <taxon>Spirurina</taxon>
        <taxon>Dracunculoidea</taxon>
        <taxon>Dracunculidae</taxon>
        <taxon>Dracunculus</taxon>
    </lineage>
</organism>
<evidence type="ECO:0000313" key="2">
    <source>
        <dbReference type="Proteomes" id="UP000038040"/>
    </source>
</evidence>
<dbReference type="Proteomes" id="UP000274756">
    <property type="component" value="Unassembled WGS sequence"/>
</dbReference>
<evidence type="ECO:0000313" key="3">
    <source>
        <dbReference type="Proteomes" id="UP000274756"/>
    </source>
</evidence>
<evidence type="ECO:0000313" key="4">
    <source>
        <dbReference type="WBParaSite" id="DME_0001084801-mRNA-1"/>
    </source>
</evidence>
<dbReference type="STRING" id="318479.A0A0N4US16"/>
<reference evidence="1 3" key="2">
    <citation type="submission" date="2018-11" db="EMBL/GenBank/DDBJ databases">
        <authorList>
            <consortium name="Pathogen Informatics"/>
        </authorList>
    </citation>
    <scope>NUCLEOTIDE SEQUENCE [LARGE SCALE GENOMIC DNA]</scope>
</reference>